<dbReference type="Proteomes" id="UP000677054">
    <property type="component" value="Unassembled WGS sequence"/>
</dbReference>
<keyword evidence="10" id="KW-1185">Reference proteome</keyword>
<dbReference type="EMBL" id="CAJPEV010001515">
    <property type="protein sequence ID" value="CAG0893081.1"/>
    <property type="molecule type" value="Genomic_DNA"/>
</dbReference>
<keyword evidence="4 7" id="KW-0472">Membrane</keyword>
<dbReference type="InterPro" id="IPR011047">
    <property type="entry name" value="Quinoprotein_ADH-like_sf"/>
</dbReference>
<dbReference type="Pfam" id="PF23727">
    <property type="entry name" value="Beta-prop_FAM234A_B"/>
    <property type="match status" value="1"/>
</dbReference>
<proteinExistence type="inferred from homology"/>
<reference evidence="9" key="1">
    <citation type="submission" date="2020-11" db="EMBL/GenBank/DDBJ databases">
        <authorList>
            <person name="Tran Van P."/>
        </authorList>
    </citation>
    <scope>NUCLEOTIDE SEQUENCE</scope>
</reference>
<dbReference type="AlphaFoldDB" id="A0A7R8XHR5"/>
<evidence type="ECO:0000256" key="3">
    <source>
        <dbReference type="ARBA" id="ARBA00022989"/>
    </source>
</evidence>
<feature type="compositionally biased region" description="Basic and acidic residues" evidence="6">
    <location>
        <begin position="468"/>
        <end position="483"/>
    </location>
</feature>
<feature type="domain" description="FAM234A/B beta-propeller" evidence="8">
    <location>
        <begin position="145"/>
        <end position="258"/>
    </location>
</feature>
<evidence type="ECO:0000313" key="10">
    <source>
        <dbReference type="Proteomes" id="UP000677054"/>
    </source>
</evidence>
<organism evidence="9">
    <name type="scientific">Darwinula stevensoni</name>
    <dbReference type="NCBI Taxonomy" id="69355"/>
    <lineage>
        <taxon>Eukaryota</taxon>
        <taxon>Metazoa</taxon>
        <taxon>Ecdysozoa</taxon>
        <taxon>Arthropoda</taxon>
        <taxon>Crustacea</taxon>
        <taxon>Oligostraca</taxon>
        <taxon>Ostracoda</taxon>
        <taxon>Podocopa</taxon>
        <taxon>Podocopida</taxon>
        <taxon>Darwinulocopina</taxon>
        <taxon>Darwinuloidea</taxon>
        <taxon>Darwinulidae</taxon>
        <taxon>Darwinula</taxon>
    </lineage>
</organism>
<dbReference type="SUPFAM" id="SSF50998">
    <property type="entry name" value="Quinoprotein alcohol dehydrogenase-like"/>
    <property type="match status" value="1"/>
</dbReference>
<dbReference type="OrthoDB" id="6364780at2759"/>
<evidence type="ECO:0000256" key="1">
    <source>
        <dbReference type="ARBA" id="ARBA00004167"/>
    </source>
</evidence>
<dbReference type="InterPro" id="IPR045232">
    <property type="entry name" value="FAM234"/>
</dbReference>
<dbReference type="GO" id="GO:0016020">
    <property type="term" value="C:membrane"/>
    <property type="evidence" value="ECO:0007669"/>
    <property type="project" value="UniProtKB-SubCell"/>
</dbReference>
<feature type="region of interest" description="Disordered" evidence="6">
    <location>
        <begin position="458"/>
        <end position="545"/>
    </location>
</feature>
<keyword evidence="2 7" id="KW-0812">Transmembrane</keyword>
<name>A0A7R8XHR5_9CRUS</name>
<protein>
    <recommendedName>
        <fullName evidence="8">FAM234A/B beta-propeller domain-containing protein</fullName>
    </recommendedName>
</protein>
<dbReference type="EMBL" id="LR901032">
    <property type="protein sequence ID" value="CAD7247624.1"/>
    <property type="molecule type" value="Genomic_DNA"/>
</dbReference>
<accession>A0A7R8XHR5</accession>
<dbReference type="PANTHER" id="PTHR21419">
    <property type="match status" value="1"/>
</dbReference>
<evidence type="ECO:0000259" key="8">
    <source>
        <dbReference type="Pfam" id="PF23727"/>
    </source>
</evidence>
<comment type="similarity">
    <text evidence="5">Belongs to the FAM234 family.</text>
</comment>
<evidence type="ECO:0000256" key="5">
    <source>
        <dbReference type="ARBA" id="ARBA00025791"/>
    </source>
</evidence>
<evidence type="ECO:0000313" key="9">
    <source>
        <dbReference type="EMBL" id="CAD7247624.1"/>
    </source>
</evidence>
<comment type="subcellular location">
    <subcellularLocation>
        <location evidence="1">Membrane</location>
        <topology evidence="1">Single-pass membrane protein</topology>
    </subcellularLocation>
</comment>
<evidence type="ECO:0000256" key="2">
    <source>
        <dbReference type="ARBA" id="ARBA00022692"/>
    </source>
</evidence>
<feature type="transmembrane region" description="Helical" evidence="7">
    <location>
        <begin position="43"/>
        <end position="66"/>
    </location>
</feature>
<keyword evidence="3 7" id="KW-1133">Transmembrane helix</keyword>
<sequence>MSSMPATRMEVLIEGCMLRGFRSWRTSTETLVKRPTMKRHMNACQCFCFGLTMLFLGVVLGTVFWLPATAYGKYLNYRKLLQGWPRETWTEEFLGSIETDLQLVNVTEGEQYLVFGFQYMNGSISEGYGIPEYVYGGLVAFDQGGNHMWDKKLNGIPQSLICEGIDIDGNGVNDCIVAGSNGTLLVVNGETGDMLWEMKDILPGNLSTAMLVPDLNGDGKQELVMIFNEDLPDLPHVERSAIVIADPNTGSLLGQGPMLLSGCAHLSSLEMNGNDSILTTCTDFTKTDHVVRISLSTMASELEAGKRSLTFKTDTGLVSSDSMGLIEGKNLLLTWEAEDSLIFSLKPNLTYFFQHQGSLWEKEVSHGQVLYAFPMPCHGPSCNADAFFIKYLTWTARRKRQVQTFDPSLNAESEMSNKMQFPNDFDKYLATYKPREYDLPQSWPPGIKHVPSNVEKLPQLSNYFNPDNHNDNDRLSLDEHEGPKSPPNYPFVLDRNPLNPEGEKEMPFPTEVKLTQRTMTSTSSSSEGIQSSTSRPSSPASTQIPVTTDGMKEMTTLHHSLAHDEQVLTELPEKLSRGYEVQEVKEALLYVSKVEGYEAEEHSLDEKTIHRFCLKEQCFPSSTVCRTVLYGEKWTVVNAVASVKTLEDGTFRLITLLSRSPLAWT</sequence>
<gene>
    <name evidence="9" type="ORF">DSTB1V02_LOCUS7451</name>
</gene>
<evidence type="ECO:0000256" key="4">
    <source>
        <dbReference type="ARBA" id="ARBA00023136"/>
    </source>
</evidence>
<dbReference type="InterPro" id="IPR055409">
    <property type="entry name" value="Beta-prop_FAM234A_B"/>
</dbReference>
<evidence type="ECO:0000256" key="7">
    <source>
        <dbReference type="SAM" id="Phobius"/>
    </source>
</evidence>
<feature type="compositionally biased region" description="Low complexity" evidence="6">
    <location>
        <begin position="518"/>
        <end position="542"/>
    </location>
</feature>
<evidence type="ECO:0000256" key="6">
    <source>
        <dbReference type="SAM" id="MobiDB-lite"/>
    </source>
</evidence>
<dbReference type="PANTHER" id="PTHR21419:SF30">
    <property type="entry name" value="IG-LIKE DOMAIN-CONTAINING PROTEIN"/>
    <property type="match status" value="1"/>
</dbReference>